<dbReference type="InterPro" id="IPR007055">
    <property type="entry name" value="BON_dom"/>
</dbReference>
<dbReference type="PANTHER" id="PTHR34606:SF15">
    <property type="entry name" value="BON DOMAIN-CONTAINING PROTEIN"/>
    <property type="match status" value="1"/>
</dbReference>
<dbReference type="Pfam" id="PF04972">
    <property type="entry name" value="BON"/>
    <property type="match status" value="1"/>
</dbReference>
<evidence type="ECO:0000259" key="1">
    <source>
        <dbReference type="PROSITE" id="PS50914"/>
    </source>
</evidence>
<dbReference type="EMBL" id="CP011125">
    <property type="protein sequence ID" value="AKF07975.1"/>
    <property type="molecule type" value="Genomic_DNA"/>
</dbReference>
<dbReference type="PANTHER" id="PTHR34606">
    <property type="entry name" value="BON DOMAIN-CONTAINING PROTEIN"/>
    <property type="match status" value="1"/>
</dbReference>
<name>A0A0F6W5H3_9BACT</name>
<evidence type="ECO:0000313" key="3">
    <source>
        <dbReference type="Proteomes" id="UP000034883"/>
    </source>
</evidence>
<dbReference type="InterPro" id="IPR014004">
    <property type="entry name" value="Transpt-assoc_nodulatn_dom_bac"/>
</dbReference>
<dbReference type="InterPro" id="IPR051686">
    <property type="entry name" value="Lipoprotein_DolP"/>
</dbReference>
<dbReference type="Gene3D" id="3.30.1340.30">
    <property type="match status" value="1"/>
</dbReference>
<keyword evidence="3" id="KW-1185">Reference proteome</keyword>
<reference evidence="2 3" key="1">
    <citation type="submission" date="2015-03" db="EMBL/GenBank/DDBJ databases">
        <title>Genome assembly of Sandaracinus amylolyticus DSM 53668.</title>
        <authorList>
            <person name="Sharma G."/>
            <person name="Subramanian S."/>
        </authorList>
    </citation>
    <scope>NUCLEOTIDE SEQUENCE [LARGE SCALE GENOMIC DNA]</scope>
    <source>
        <strain evidence="2 3">DSM 53668</strain>
    </source>
</reference>
<feature type="domain" description="BON" evidence="1">
    <location>
        <begin position="97"/>
        <end position="165"/>
    </location>
</feature>
<accession>A0A0F6W5H3</accession>
<organism evidence="2 3">
    <name type="scientific">Sandaracinus amylolyticus</name>
    <dbReference type="NCBI Taxonomy" id="927083"/>
    <lineage>
        <taxon>Bacteria</taxon>
        <taxon>Pseudomonadati</taxon>
        <taxon>Myxococcota</taxon>
        <taxon>Polyangia</taxon>
        <taxon>Polyangiales</taxon>
        <taxon>Sandaracinaceae</taxon>
        <taxon>Sandaracinus</taxon>
    </lineage>
</organism>
<dbReference type="PROSITE" id="PS50914">
    <property type="entry name" value="BON"/>
    <property type="match status" value="1"/>
</dbReference>
<dbReference type="Proteomes" id="UP000034883">
    <property type="component" value="Chromosome"/>
</dbReference>
<dbReference type="KEGG" id="samy:DB32_005124"/>
<evidence type="ECO:0000313" key="2">
    <source>
        <dbReference type="EMBL" id="AKF07975.1"/>
    </source>
</evidence>
<sequence length="186" mass="21581">MRRDRRWEAFKRRLRMPSDLDDEAHHDLDRRGLLYGMDAHSHSYGGLGHLDERDYGAFAEHRPPWLGPSRDARIMQPRVMRQLPPREGVPAFRATRSDARIHDDVCEAMTHEGWLDASDLEVRVEQQRVTIEGTVADREQKWLAEEIAEHVLGVRSVVNRIRVRRETTAEVAPRVPEGHENGRRAS</sequence>
<dbReference type="STRING" id="927083.DB32_005124"/>
<proteinExistence type="predicted"/>
<dbReference type="SMART" id="SM00749">
    <property type="entry name" value="BON"/>
    <property type="match status" value="1"/>
</dbReference>
<dbReference type="OrthoDB" id="680465at2"/>
<protein>
    <submittedName>
        <fullName evidence="2">Putative osmotically inducible sensory protein</fullName>
    </submittedName>
</protein>
<dbReference type="AlphaFoldDB" id="A0A0F6W5H3"/>
<gene>
    <name evidence="2" type="ORF">DB32_005124</name>
</gene>